<keyword evidence="1" id="KW-0472">Membrane</keyword>
<dbReference type="EMBL" id="JACNYO010000001">
    <property type="protein sequence ID" value="MBC3210708.1"/>
    <property type="molecule type" value="Genomic_DNA"/>
</dbReference>
<dbReference type="RefSeq" id="WP_155621762.1">
    <property type="nucleotide sequence ID" value="NZ_JACBIV010000002.1"/>
</dbReference>
<protein>
    <submittedName>
        <fullName evidence="2">Uncharacterized protein</fullName>
    </submittedName>
</protein>
<evidence type="ECO:0000256" key="1">
    <source>
        <dbReference type="SAM" id="Phobius"/>
    </source>
</evidence>
<dbReference type="Proteomes" id="UP000659084">
    <property type="component" value="Unassembled WGS sequence"/>
</dbReference>
<accession>A0AAW3WIS8</accession>
<evidence type="ECO:0000313" key="2">
    <source>
        <dbReference type="EMBL" id="MBC3210708.1"/>
    </source>
</evidence>
<keyword evidence="1" id="KW-0812">Transmembrane</keyword>
<reference evidence="2" key="1">
    <citation type="submission" date="2020-08" db="EMBL/GenBank/DDBJ databases">
        <title>Food and environmental bacterial isolates.</title>
        <authorList>
            <person name="Richter L."/>
            <person name="Du Plessis E.M."/>
            <person name="Duvenage S."/>
            <person name="Allam M."/>
            <person name="Korsten L."/>
        </authorList>
    </citation>
    <scope>NUCLEOTIDE SEQUENCE</scope>
    <source>
        <strain evidence="2">UPMP2127</strain>
    </source>
</reference>
<proteinExistence type="predicted"/>
<name>A0AAW3WIS8_SERFO</name>
<sequence>MKKKLIAVIFIIAIFSILTTVFFWLLPAEEKPKLSPLLDNTLYVQSSLSRECRAIITSILDGVASTPSEVPCKVQSLSKN</sequence>
<keyword evidence="1" id="KW-1133">Transmembrane helix</keyword>
<organism evidence="2 3">
    <name type="scientific">Serratia fonticola</name>
    <dbReference type="NCBI Taxonomy" id="47917"/>
    <lineage>
        <taxon>Bacteria</taxon>
        <taxon>Pseudomonadati</taxon>
        <taxon>Pseudomonadota</taxon>
        <taxon>Gammaproteobacteria</taxon>
        <taxon>Enterobacterales</taxon>
        <taxon>Yersiniaceae</taxon>
        <taxon>Serratia</taxon>
    </lineage>
</organism>
<gene>
    <name evidence="2" type="ORF">H8J20_01020</name>
</gene>
<comment type="caution">
    <text evidence="2">The sequence shown here is derived from an EMBL/GenBank/DDBJ whole genome shotgun (WGS) entry which is preliminary data.</text>
</comment>
<feature type="transmembrane region" description="Helical" evidence="1">
    <location>
        <begin position="6"/>
        <end position="26"/>
    </location>
</feature>
<evidence type="ECO:0000313" key="3">
    <source>
        <dbReference type="Proteomes" id="UP000659084"/>
    </source>
</evidence>
<dbReference type="AlphaFoldDB" id="A0AAW3WIS8"/>